<dbReference type="SMART" id="SM00226">
    <property type="entry name" value="LMWPc"/>
    <property type="match status" value="1"/>
</dbReference>
<dbReference type="GO" id="GO:0046685">
    <property type="term" value="P:response to arsenic-containing substance"/>
    <property type="evidence" value="ECO:0007669"/>
    <property type="project" value="UniProtKB-KW"/>
</dbReference>
<accession>A0A846TY56</accession>
<dbReference type="InterPro" id="IPR023485">
    <property type="entry name" value="Ptyr_pPase"/>
</dbReference>
<dbReference type="Pfam" id="PF01451">
    <property type="entry name" value="LMWPc"/>
    <property type="match status" value="1"/>
</dbReference>
<dbReference type="Gene3D" id="3.40.50.2300">
    <property type="match status" value="1"/>
</dbReference>
<protein>
    <submittedName>
        <fullName evidence="3">Low molecular weight phosphatase family protein</fullName>
    </submittedName>
</protein>
<keyword evidence="4" id="KW-1185">Reference proteome</keyword>
<dbReference type="SUPFAM" id="SSF52788">
    <property type="entry name" value="Phosphotyrosine protein phosphatases I"/>
    <property type="match status" value="1"/>
</dbReference>
<evidence type="ECO:0000256" key="1">
    <source>
        <dbReference type="ARBA" id="ARBA00022849"/>
    </source>
</evidence>
<dbReference type="InterPro" id="IPR036196">
    <property type="entry name" value="Ptyr_pPase_sf"/>
</dbReference>
<organism evidence="3 4">
    <name type="scientific">Kocuria subflava</name>
    <dbReference type="NCBI Taxonomy" id="1736139"/>
    <lineage>
        <taxon>Bacteria</taxon>
        <taxon>Bacillati</taxon>
        <taxon>Actinomycetota</taxon>
        <taxon>Actinomycetes</taxon>
        <taxon>Micrococcales</taxon>
        <taxon>Micrococcaceae</taxon>
        <taxon>Kocuria</taxon>
    </lineage>
</organism>
<evidence type="ECO:0000313" key="4">
    <source>
        <dbReference type="Proteomes" id="UP000521379"/>
    </source>
</evidence>
<dbReference type="PANTHER" id="PTHR43428:SF1">
    <property type="entry name" value="ARSENATE REDUCTASE"/>
    <property type="match status" value="1"/>
</dbReference>
<sequence length="135" mass="14711">MTTPSILFVCVKNGGKSQMAAALARQLAQDPSRIHSAGTHPGSSVNALSRQVVEEVGATMDGEHTKGIDPDLLRTVDHVIVLGSEAVVDPVAGMKAEIITWHTDEPSERGVEGLERMRLIREDIHARVRELLDRR</sequence>
<name>A0A846TY56_9MICC</name>
<dbReference type="EMBL" id="JAAVUN010000030">
    <property type="protein sequence ID" value="NKE10554.1"/>
    <property type="molecule type" value="Genomic_DNA"/>
</dbReference>
<dbReference type="Proteomes" id="UP000521379">
    <property type="component" value="Unassembled WGS sequence"/>
</dbReference>
<dbReference type="AlphaFoldDB" id="A0A846TY56"/>
<dbReference type="PANTHER" id="PTHR43428">
    <property type="entry name" value="ARSENATE REDUCTASE"/>
    <property type="match status" value="1"/>
</dbReference>
<dbReference type="RefSeq" id="WP_047688320.1">
    <property type="nucleotide sequence ID" value="NZ_JAAVUN010000030.1"/>
</dbReference>
<comment type="caution">
    <text evidence="3">The sequence shown here is derived from an EMBL/GenBank/DDBJ whole genome shotgun (WGS) entry which is preliminary data.</text>
</comment>
<evidence type="ECO:0000313" key="3">
    <source>
        <dbReference type="EMBL" id="NKE10554.1"/>
    </source>
</evidence>
<gene>
    <name evidence="3" type="ORF">GTW58_11560</name>
</gene>
<proteinExistence type="predicted"/>
<evidence type="ECO:0000259" key="2">
    <source>
        <dbReference type="SMART" id="SM00226"/>
    </source>
</evidence>
<reference evidence="3 4" key="1">
    <citation type="submission" date="2020-02" db="EMBL/GenBank/DDBJ databases">
        <authorList>
            <person name="Sun Q."/>
        </authorList>
    </citation>
    <scope>NUCLEOTIDE SEQUENCE [LARGE SCALE GENOMIC DNA]</scope>
    <source>
        <strain evidence="3 4">YIM 13062</strain>
    </source>
</reference>
<keyword evidence="1" id="KW-0059">Arsenical resistance</keyword>
<feature type="domain" description="Phosphotyrosine protein phosphatase I" evidence="2">
    <location>
        <begin position="4"/>
        <end position="134"/>
    </location>
</feature>